<evidence type="ECO:0000256" key="4">
    <source>
        <dbReference type="ARBA" id="ARBA00022989"/>
    </source>
</evidence>
<comment type="subcellular location">
    <subcellularLocation>
        <location evidence="1">Membrane</location>
        <topology evidence="1">Multi-pass membrane protein</topology>
    </subcellularLocation>
</comment>
<dbReference type="RefSeq" id="WP_207335045.1">
    <property type="nucleotide sequence ID" value="NZ_JAFMYU010000005.1"/>
</dbReference>
<evidence type="ECO:0000313" key="9">
    <source>
        <dbReference type="EMBL" id="MBO0931087.1"/>
    </source>
</evidence>
<feature type="transmembrane region" description="Helical" evidence="8">
    <location>
        <begin position="163"/>
        <end position="179"/>
    </location>
</feature>
<keyword evidence="7" id="KW-0862">Zinc</keyword>
<keyword evidence="4 8" id="KW-1133">Transmembrane helix</keyword>
<keyword evidence="6" id="KW-0106">Calcium</keyword>
<feature type="transmembrane region" description="Helical" evidence="8">
    <location>
        <begin position="247"/>
        <end position="264"/>
    </location>
</feature>
<evidence type="ECO:0000256" key="1">
    <source>
        <dbReference type="ARBA" id="ARBA00004141"/>
    </source>
</evidence>
<dbReference type="InterPro" id="IPR008901">
    <property type="entry name" value="ACER"/>
</dbReference>
<evidence type="ECO:0000256" key="2">
    <source>
        <dbReference type="ARBA" id="ARBA00022692"/>
    </source>
</evidence>
<feature type="binding site" evidence="6">
    <location>
        <position position="50"/>
    </location>
    <ligand>
        <name>Ca(2+)</name>
        <dbReference type="ChEBI" id="CHEBI:29108"/>
    </ligand>
</feature>
<dbReference type="GO" id="GO:0016811">
    <property type="term" value="F:hydrolase activity, acting on carbon-nitrogen (but not peptide) bonds, in linear amides"/>
    <property type="evidence" value="ECO:0007669"/>
    <property type="project" value="InterPro"/>
</dbReference>
<dbReference type="AlphaFoldDB" id="A0A939JVQ0"/>
<gene>
    <name evidence="9" type="ORF">J2I48_08795</name>
</gene>
<keyword evidence="10" id="KW-1185">Reference proteome</keyword>
<dbReference type="GO" id="GO:0006672">
    <property type="term" value="P:ceramide metabolic process"/>
    <property type="evidence" value="ECO:0007669"/>
    <property type="project" value="InterPro"/>
</dbReference>
<feature type="binding site" evidence="7">
    <location>
        <position position="250"/>
    </location>
    <ligand>
        <name>Zn(2+)</name>
        <dbReference type="ChEBI" id="CHEBI:29105"/>
        <note>catalytic</note>
    </ligand>
</feature>
<dbReference type="EMBL" id="JAFMYU010000005">
    <property type="protein sequence ID" value="MBO0931087.1"/>
    <property type="molecule type" value="Genomic_DNA"/>
</dbReference>
<evidence type="ECO:0000313" key="10">
    <source>
        <dbReference type="Proteomes" id="UP000664795"/>
    </source>
</evidence>
<feature type="transmembrane region" description="Helical" evidence="8">
    <location>
        <begin position="185"/>
        <end position="203"/>
    </location>
</feature>
<dbReference type="GO" id="GO:0016020">
    <property type="term" value="C:membrane"/>
    <property type="evidence" value="ECO:0007669"/>
    <property type="project" value="UniProtKB-SubCell"/>
</dbReference>
<reference evidence="9 10" key="1">
    <citation type="submission" date="2021-03" db="EMBL/GenBank/DDBJ databases">
        <title>Fibrella sp. HMF5036 genome sequencing and assembly.</title>
        <authorList>
            <person name="Kang H."/>
            <person name="Kim H."/>
            <person name="Bae S."/>
            <person name="Joh K."/>
        </authorList>
    </citation>
    <scope>NUCLEOTIDE SEQUENCE [LARGE SCALE GENOMIC DNA]</scope>
    <source>
        <strain evidence="9 10">HMF5036</strain>
    </source>
</reference>
<organism evidence="9 10">
    <name type="scientific">Fibrella aquatilis</name>
    <dbReference type="NCBI Taxonomy" id="2817059"/>
    <lineage>
        <taxon>Bacteria</taxon>
        <taxon>Pseudomonadati</taxon>
        <taxon>Bacteroidota</taxon>
        <taxon>Cytophagia</taxon>
        <taxon>Cytophagales</taxon>
        <taxon>Spirosomataceae</taxon>
        <taxon>Fibrella</taxon>
    </lineage>
</organism>
<proteinExistence type="predicted"/>
<feature type="transmembrane region" description="Helical" evidence="8">
    <location>
        <begin position="210"/>
        <end position="227"/>
    </location>
</feature>
<accession>A0A939JVQ0</accession>
<feature type="binding site" evidence="6">
    <location>
        <position position="48"/>
    </location>
    <ligand>
        <name>Ca(2+)</name>
        <dbReference type="ChEBI" id="CHEBI:29108"/>
    </ligand>
</feature>
<evidence type="ECO:0000256" key="3">
    <source>
        <dbReference type="ARBA" id="ARBA00022801"/>
    </source>
</evidence>
<name>A0A939JVQ0_9BACT</name>
<comment type="caution">
    <text evidence="9">The sequence shown here is derived from an EMBL/GenBank/DDBJ whole genome shotgun (WGS) entry which is preliminary data.</text>
</comment>
<dbReference type="GO" id="GO:0046872">
    <property type="term" value="F:metal ion binding"/>
    <property type="evidence" value="ECO:0007669"/>
    <property type="project" value="UniProtKB-KW"/>
</dbReference>
<evidence type="ECO:0000256" key="5">
    <source>
        <dbReference type="ARBA" id="ARBA00023136"/>
    </source>
</evidence>
<feature type="transmembrane region" description="Helical" evidence="8">
    <location>
        <begin position="134"/>
        <end position="151"/>
    </location>
</feature>
<keyword evidence="2 8" id="KW-0812">Transmembrane</keyword>
<sequence length="273" mass="31160">MLKKITTRSVIYSLIVLLIYFVLNALLTGHAWDGMVISKSALTVEYCEFNNVDRFFHQSMNTYSNIVYFFFGIFICQLAWEDQKNRAVIGRNRLEQFPGLSYLIGGAFIYLSVGSAFFHASLTWVGQRVDMNGTYGLSIALLAICLYQAFYKWTLTDRLKTSVVGLLILLIVAFYPLALFISSSILLPVFILSIWLLTLINYVQFRKQRSILLAISSITLILIAFKIRQLDVQKINCDPYSVCQGHSVWHLLAGLSSFCGYAFFRFTPTPNRQ</sequence>
<keyword evidence="3" id="KW-0378">Hydrolase</keyword>
<comment type="cofactor">
    <cofactor evidence="7">
        <name>Zn(2+)</name>
        <dbReference type="ChEBI" id="CHEBI:29105"/>
    </cofactor>
</comment>
<feature type="transmembrane region" description="Helical" evidence="8">
    <location>
        <begin position="12"/>
        <end position="32"/>
    </location>
</feature>
<dbReference type="Proteomes" id="UP000664795">
    <property type="component" value="Unassembled WGS sequence"/>
</dbReference>
<evidence type="ECO:0000256" key="7">
    <source>
        <dbReference type="PIRSR" id="PIRSR608901-2"/>
    </source>
</evidence>
<feature type="binding site" evidence="7">
    <location>
        <position position="119"/>
    </location>
    <ligand>
        <name>Zn(2+)</name>
        <dbReference type="ChEBI" id="CHEBI:29105"/>
        <note>catalytic</note>
    </ligand>
</feature>
<dbReference type="Pfam" id="PF05875">
    <property type="entry name" value="Ceramidase"/>
    <property type="match status" value="1"/>
</dbReference>
<feature type="transmembrane region" description="Helical" evidence="8">
    <location>
        <begin position="100"/>
        <end position="122"/>
    </location>
</feature>
<evidence type="ECO:0000256" key="6">
    <source>
        <dbReference type="PIRSR" id="PIRSR608901-1"/>
    </source>
</evidence>
<feature type="binding site" evidence="7">
    <location>
        <position position="246"/>
    </location>
    <ligand>
        <name>Zn(2+)</name>
        <dbReference type="ChEBI" id="CHEBI:29105"/>
        <note>catalytic</note>
    </ligand>
</feature>
<protein>
    <submittedName>
        <fullName evidence="9">Ceramidase domain-containing protein</fullName>
    </submittedName>
</protein>
<feature type="transmembrane region" description="Helical" evidence="8">
    <location>
        <begin position="62"/>
        <end position="80"/>
    </location>
</feature>
<evidence type="ECO:0000256" key="8">
    <source>
        <dbReference type="SAM" id="Phobius"/>
    </source>
</evidence>
<keyword evidence="6" id="KW-0479">Metal-binding</keyword>
<keyword evidence="5 8" id="KW-0472">Membrane</keyword>